<evidence type="ECO:0000259" key="2">
    <source>
        <dbReference type="Pfam" id="PF13556"/>
    </source>
</evidence>
<name>A0A6L9QLL0_9ACTN</name>
<evidence type="ECO:0000313" key="3">
    <source>
        <dbReference type="EMBL" id="NEA26370.1"/>
    </source>
</evidence>
<gene>
    <name evidence="3" type="ORF">G3I70_28315</name>
</gene>
<evidence type="ECO:0000256" key="1">
    <source>
        <dbReference type="SAM" id="MobiDB-lite"/>
    </source>
</evidence>
<dbReference type="AlphaFoldDB" id="A0A6L9QLL0"/>
<feature type="region of interest" description="Disordered" evidence="1">
    <location>
        <begin position="56"/>
        <end position="85"/>
    </location>
</feature>
<reference evidence="3 4" key="1">
    <citation type="submission" date="2020-01" db="EMBL/GenBank/DDBJ databases">
        <title>Insect and environment-associated Actinomycetes.</title>
        <authorList>
            <person name="Currrie C."/>
            <person name="Chevrette M."/>
            <person name="Carlson C."/>
            <person name="Stubbendieck R."/>
            <person name="Wendt-Pienkowski E."/>
        </authorList>
    </citation>
    <scope>NUCLEOTIDE SEQUENCE [LARGE SCALE GENOMIC DNA]</scope>
    <source>
        <strain evidence="3 4">SID10258</strain>
    </source>
</reference>
<dbReference type="Gene3D" id="1.10.10.2840">
    <property type="entry name" value="PucR C-terminal helix-turn-helix domain"/>
    <property type="match status" value="1"/>
</dbReference>
<protein>
    <submittedName>
        <fullName evidence="3">PucR family transcriptional regulator</fullName>
    </submittedName>
</protein>
<feature type="domain" description="PucR C-terminal helix-turn-helix" evidence="2">
    <location>
        <begin position="326"/>
        <end position="380"/>
    </location>
</feature>
<dbReference type="RefSeq" id="WP_163060475.1">
    <property type="nucleotide sequence ID" value="NZ_JAAGLI010000763.1"/>
</dbReference>
<dbReference type="Proteomes" id="UP000475532">
    <property type="component" value="Unassembled WGS sequence"/>
</dbReference>
<evidence type="ECO:0000313" key="4">
    <source>
        <dbReference type="Proteomes" id="UP000475532"/>
    </source>
</evidence>
<dbReference type="EMBL" id="JAAGLI010000763">
    <property type="protein sequence ID" value="NEA26370.1"/>
    <property type="molecule type" value="Genomic_DNA"/>
</dbReference>
<dbReference type="InterPro" id="IPR025736">
    <property type="entry name" value="PucR_C-HTH_dom"/>
</dbReference>
<dbReference type="Pfam" id="PF13556">
    <property type="entry name" value="HTH_30"/>
    <property type="match status" value="1"/>
</dbReference>
<proteinExistence type="predicted"/>
<dbReference type="InterPro" id="IPR042070">
    <property type="entry name" value="PucR_C-HTH_sf"/>
</dbReference>
<sequence length="390" mass="40331">MKGLLLRLSALDADAENAVRVISFFDGLIAAKVSPQTLVRETARLAECPAGLTDPATGLTFRADPTPQPPTLNPTTTDNPGDDLRGVPSGVLGDDLRDGLRGVSGDGASGVLRGASCGGSGDVVGGGFVGGVVREISGAGCVWLGRSEALPLDELVLERFAIAARLLLEAAPRERGGGLIELVLSEDVGELERCRALRLLNVEPAERVRVLAVEGEVPDGVGGIGAHDVSLGRVHAVVVRALPERFPRGLRVGVGAALPAVEAPASLRQARTALRFAGMGADVVHYDGLGALAVIAARMRDEDIAAVPDVAALDGLAAEPNGAGTLAVLAAFCATGSARRAAARVHRHHSTIAARLAHAEARLGFSFSTPGGRRRLDLAVMLRHLRDRPE</sequence>
<organism evidence="3 4">
    <name type="scientific">Actinomadura bangladeshensis</name>
    <dbReference type="NCBI Taxonomy" id="453573"/>
    <lineage>
        <taxon>Bacteria</taxon>
        <taxon>Bacillati</taxon>
        <taxon>Actinomycetota</taxon>
        <taxon>Actinomycetes</taxon>
        <taxon>Streptosporangiales</taxon>
        <taxon>Thermomonosporaceae</taxon>
        <taxon>Actinomadura</taxon>
    </lineage>
</organism>
<accession>A0A6L9QLL0</accession>
<comment type="caution">
    <text evidence="3">The sequence shown here is derived from an EMBL/GenBank/DDBJ whole genome shotgun (WGS) entry which is preliminary data.</text>
</comment>